<feature type="compositionally biased region" description="Polar residues" evidence="2">
    <location>
        <begin position="1"/>
        <end position="15"/>
    </location>
</feature>
<protein>
    <submittedName>
        <fullName evidence="3">Uncharacterized protein</fullName>
    </submittedName>
</protein>
<reference evidence="3" key="2">
    <citation type="submission" date="2023-06" db="EMBL/GenBank/DDBJ databases">
        <authorList>
            <consortium name="Lawrence Berkeley National Laboratory"/>
            <person name="Haridas S."/>
            <person name="Hensen N."/>
            <person name="Bonometti L."/>
            <person name="Westerberg I."/>
            <person name="Brannstrom I.O."/>
            <person name="Guillou S."/>
            <person name="Cros-Aarteil S."/>
            <person name="Calhoun S."/>
            <person name="Kuo A."/>
            <person name="Mondo S."/>
            <person name="Pangilinan J."/>
            <person name="Riley R."/>
            <person name="Labutti K."/>
            <person name="Andreopoulos B."/>
            <person name="Lipzen A."/>
            <person name="Chen C."/>
            <person name="Yanf M."/>
            <person name="Daum C."/>
            <person name="Ng V."/>
            <person name="Clum A."/>
            <person name="Steindorff A."/>
            <person name="Ohm R."/>
            <person name="Martin F."/>
            <person name="Silar P."/>
            <person name="Natvig D."/>
            <person name="Lalanne C."/>
            <person name="Gautier V."/>
            <person name="Ament-Velasquez S.L."/>
            <person name="Kruys A."/>
            <person name="Hutchinson M.I."/>
            <person name="Powell A.J."/>
            <person name="Barry K."/>
            <person name="Miller A.N."/>
            <person name="Grigoriev I.V."/>
            <person name="Debuchy R."/>
            <person name="Gladieux P."/>
            <person name="Thoren M.H."/>
            <person name="Johannesson H."/>
        </authorList>
    </citation>
    <scope>NUCLEOTIDE SEQUENCE</scope>
    <source>
        <strain evidence="3">SMH4131-1</strain>
    </source>
</reference>
<evidence type="ECO:0000313" key="4">
    <source>
        <dbReference type="Proteomes" id="UP001286456"/>
    </source>
</evidence>
<feature type="coiled-coil region" evidence="1">
    <location>
        <begin position="284"/>
        <end position="342"/>
    </location>
</feature>
<sequence>MTSTAADPVPQTNIRPSADDIPVSSSPDHAGVDGATIPNDTFATEALSLHQRNSIVSEFRCYQQLLAEGFPPCYPIHLLEAVITNPNEHRELLKPWQMGSTADDIEFTEVFRMQLQRLANFRYLQRNRRRMTKFGNGVETTTWDDAMHKIIVPNHPVSDAEMPQWRKETLEVPLKLLQALRNWKMQNFKDSDGGIPECETAINARFASYGLPFTVHLDQDARRQDRLTTWLEYHNFGLWLREKFTRILRDLTTEFSSAWTELMDSGALGPSETRPEELCTQEFLAQQQTAEDKAKEVVEQAQSDVRSVEKLVSDSRASEWHISLAQDKLARAEETLRTAKRRGNLIAEFNFKTKQYRDAKKMVDGQTALLDWIKLRSVEMLDKSNAEGLNETQR</sequence>
<reference evidence="3" key="1">
    <citation type="journal article" date="2023" name="Mol. Phylogenet. Evol.">
        <title>Genome-scale phylogeny and comparative genomics of the fungal order Sordariales.</title>
        <authorList>
            <person name="Hensen N."/>
            <person name="Bonometti L."/>
            <person name="Westerberg I."/>
            <person name="Brannstrom I.O."/>
            <person name="Guillou S."/>
            <person name="Cros-Aarteil S."/>
            <person name="Calhoun S."/>
            <person name="Haridas S."/>
            <person name="Kuo A."/>
            <person name="Mondo S."/>
            <person name="Pangilinan J."/>
            <person name="Riley R."/>
            <person name="LaButti K."/>
            <person name="Andreopoulos B."/>
            <person name="Lipzen A."/>
            <person name="Chen C."/>
            <person name="Yan M."/>
            <person name="Daum C."/>
            <person name="Ng V."/>
            <person name="Clum A."/>
            <person name="Steindorff A."/>
            <person name="Ohm R.A."/>
            <person name="Martin F."/>
            <person name="Silar P."/>
            <person name="Natvig D.O."/>
            <person name="Lalanne C."/>
            <person name="Gautier V."/>
            <person name="Ament-Velasquez S.L."/>
            <person name="Kruys A."/>
            <person name="Hutchinson M.I."/>
            <person name="Powell A.J."/>
            <person name="Barry K."/>
            <person name="Miller A.N."/>
            <person name="Grigoriev I.V."/>
            <person name="Debuchy R."/>
            <person name="Gladieux P."/>
            <person name="Hiltunen Thoren M."/>
            <person name="Johannesson H."/>
        </authorList>
    </citation>
    <scope>NUCLEOTIDE SEQUENCE</scope>
    <source>
        <strain evidence="3">SMH4131-1</strain>
    </source>
</reference>
<keyword evidence="1" id="KW-0175">Coiled coil</keyword>
<comment type="caution">
    <text evidence="3">The sequence shown here is derived from an EMBL/GenBank/DDBJ whole genome shotgun (WGS) entry which is preliminary data.</text>
</comment>
<dbReference type="EMBL" id="JAUEPO010000003">
    <property type="protein sequence ID" value="KAK3328589.1"/>
    <property type="molecule type" value="Genomic_DNA"/>
</dbReference>
<gene>
    <name evidence="3" type="ORF">B0T19DRAFT_401333</name>
</gene>
<keyword evidence="4" id="KW-1185">Reference proteome</keyword>
<dbReference type="Proteomes" id="UP001286456">
    <property type="component" value="Unassembled WGS sequence"/>
</dbReference>
<feature type="region of interest" description="Disordered" evidence="2">
    <location>
        <begin position="1"/>
        <end position="37"/>
    </location>
</feature>
<evidence type="ECO:0000256" key="1">
    <source>
        <dbReference type="SAM" id="Coils"/>
    </source>
</evidence>
<accession>A0AAE0IP76</accession>
<name>A0AAE0IP76_9PEZI</name>
<proteinExistence type="predicted"/>
<organism evidence="3 4">
    <name type="scientific">Cercophora scortea</name>
    <dbReference type="NCBI Taxonomy" id="314031"/>
    <lineage>
        <taxon>Eukaryota</taxon>
        <taxon>Fungi</taxon>
        <taxon>Dikarya</taxon>
        <taxon>Ascomycota</taxon>
        <taxon>Pezizomycotina</taxon>
        <taxon>Sordariomycetes</taxon>
        <taxon>Sordariomycetidae</taxon>
        <taxon>Sordariales</taxon>
        <taxon>Lasiosphaeriaceae</taxon>
        <taxon>Cercophora</taxon>
    </lineage>
</organism>
<evidence type="ECO:0000256" key="2">
    <source>
        <dbReference type="SAM" id="MobiDB-lite"/>
    </source>
</evidence>
<evidence type="ECO:0000313" key="3">
    <source>
        <dbReference type="EMBL" id="KAK3328589.1"/>
    </source>
</evidence>
<dbReference type="AlphaFoldDB" id="A0AAE0IP76"/>